<feature type="binding site" evidence="4">
    <location>
        <position position="245"/>
    </location>
    <ligand>
        <name>substrate</name>
    </ligand>
</feature>
<feature type="domain" description="1,4-alpha-glucan branching enzyme C-terminal" evidence="7">
    <location>
        <begin position="431"/>
        <end position="530"/>
    </location>
</feature>
<feature type="binding site" evidence="4">
    <location>
        <position position="411"/>
    </location>
    <ligand>
        <name>substrate</name>
    </ligand>
</feature>
<feature type="active site" description="Nucleophile" evidence="3">
    <location>
        <position position="193"/>
    </location>
</feature>
<dbReference type="STRING" id="43989.cce_1752"/>
<reference evidence="8 9" key="1">
    <citation type="journal article" date="2008" name="Proc. Natl. Acad. Sci. U.S.A.">
        <title>The genome of Cyanothece 51142, a unicellular diazotrophic cyanobacterium important in the marine nitrogen cycle.</title>
        <authorList>
            <person name="Welsh E.A."/>
            <person name="Liberton M."/>
            <person name="Stoeckel J."/>
            <person name="Loh T."/>
            <person name="Elvitigala T."/>
            <person name="Wang C."/>
            <person name="Wollam A."/>
            <person name="Fulton R.S."/>
            <person name="Clifton S.W."/>
            <person name="Jacobs J.M."/>
            <person name="Aurora R."/>
            <person name="Ghosh B.K."/>
            <person name="Sherman L.A."/>
            <person name="Smith R.D."/>
            <person name="Wilson R.K."/>
            <person name="Pakrasi H.B."/>
        </authorList>
    </citation>
    <scope>NUCLEOTIDE SEQUENCE [LARGE SCALE GENOMIC DNA]</scope>
    <source>
        <strain evidence="9">ATCC 51142 / BH68</strain>
    </source>
</reference>
<feature type="domain" description="Glycoside hydrolase family 57 N-terminal" evidence="6">
    <location>
        <begin position="11"/>
        <end position="337"/>
    </location>
</feature>
<evidence type="ECO:0000256" key="2">
    <source>
        <dbReference type="ARBA" id="ARBA00023277"/>
    </source>
</evidence>
<comment type="similarity">
    <text evidence="1 5">Belongs to the glycosyl hydrolase 57 family.</text>
</comment>
<dbReference type="eggNOG" id="COG1543">
    <property type="taxonomic scope" value="Bacteria"/>
</dbReference>
<organism evidence="8 9">
    <name type="scientific">Crocosphaera subtropica (strain ATCC 51142 / BH68)</name>
    <name type="common">Cyanothece sp. (strain ATCC 51142)</name>
    <dbReference type="NCBI Taxonomy" id="43989"/>
    <lineage>
        <taxon>Bacteria</taxon>
        <taxon>Bacillati</taxon>
        <taxon>Cyanobacteriota</taxon>
        <taxon>Cyanophyceae</taxon>
        <taxon>Oscillatoriophycideae</taxon>
        <taxon>Chroococcales</taxon>
        <taxon>Aphanothecaceae</taxon>
        <taxon>Crocosphaera</taxon>
        <taxon>Crocosphaera subtropica</taxon>
    </lineage>
</organism>
<dbReference type="Pfam" id="PF09210">
    <property type="entry name" value="BE_C"/>
    <property type="match status" value="1"/>
</dbReference>
<evidence type="ECO:0000313" key="8">
    <source>
        <dbReference type="EMBL" id="ACB51102.1"/>
    </source>
</evidence>
<dbReference type="GO" id="GO:0030979">
    <property type="term" value="P:alpha-glucan biosynthetic process"/>
    <property type="evidence" value="ECO:0007669"/>
    <property type="project" value="InterPro"/>
</dbReference>
<evidence type="ECO:0000259" key="6">
    <source>
        <dbReference type="Pfam" id="PF03065"/>
    </source>
</evidence>
<dbReference type="Proteomes" id="UP000001203">
    <property type="component" value="Chromosome circular"/>
</dbReference>
<evidence type="ECO:0000256" key="5">
    <source>
        <dbReference type="RuleBase" id="RU361196"/>
    </source>
</evidence>
<evidence type="ECO:0000259" key="7">
    <source>
        <dbReference type="Pfam" id="PF09210"/>
    </source>
</evidence>
<dbReference type="HOGENOM" id="CLU_008192_1_0_3"/>
<gene>
    <name evidence="8" type="ordered locus">cce_1752</name>
</gene>
<dbReference type="CDD" id="cd10792">
    <property type="entry name" value="GH57N_AmyC_like"/>
    <property type="match status" value="1"/>
</dbReference>
<dbReference type="PANTHER" id="PTHR41695:SF1">
    <property type="entry name" value="1,4-ALPHA-GLUCAN BRANCHING ENZYME TK1436"/>
    <property type="match status" value="1"/>
</dbReference>
<proteinExistence type="inferred from homology"/>
<accession>B1WYT5</accession>
<dbReference type="PANTHER" id="PTHR41695">
    <property type="entry name" value="1,4-ALPHA-GLUCAN BRANCHING ENZYME RV3031-RELATED"/>
    <property type="match status" value="1"/>
</dbReference>
<evidence type="ECO:0000256" key="1">
    <source>
        <dbReference type="ARBA" id="ARBA00006821"/>
    </source>
</evidence>
<feature type="binding site" evidence="4">
    <location>
        <position position="470"/>
    </location>
    <ligand>
        <name>substrate</name>
    </ligand>
</feature>
<dbReference type="SUPFAM" id="SSF88713">
    <property type="entry name" value="Glycoside hydrolase/deacetylase"/>
    <property type="match status" value="1"/>
</dbReference>
<dbReference type="Pfam" id="PF03065">
    <property type="entry name" value="Glyco_hydro_57"/>
    <property type="match status" value="1"/>
</dbReference>
<feature type="binding site" evidence="4">
    <location>
        <position position="262"/>
    </location>
    <ligand>
        <name>substrate</name>
    </ligand>
</feature>
<dbReference type="GO" id="GO:0005576">
    <property type="term" value="C:extracellular region"/>
    <property type="evidence" value="ECO:0007669"/>
    <property type="project" value="TreeGrafter"/>
</dbReference>
<dbReference type="InterPro" id="IPR028995">
    <property type="entry name" value="Glyco_hydro_57/38_cen_sf"/>
</dbReference>
<dbReference type="AlphaFoldDB" id="B1WYT5"/>
<dbReference type="InterPro" id="IPR027291">
    <property type="entry name" value="Glyco_hydro_38_N_sf"/>
</dbReference>
<dbReference type="KEGG" id="cyt:cce_1752"/>
<dbReference type="GO" id="GO:0016787">
    <property type="term" value="F:hydrolase activity"/>
    <property type="evidence" value="ECO:0007669"/>
    <property type="project" value="UniProtKB-KW"/>
</dbReference>
<dbReference type="InterPro" id="IPR015293">
    <property type="entry name" value="BE_C"/>
</dbReference>
<dbReference type="EMBL" id="CP000806">
    <property type="protein sequence ID" value="ACB51102.1"/>
    <property type="molecule type" value="Genomic_DNA"/>
</dbReference>
<dbReference type="InterPro" id="IPR037090">
    <property type="entry name" value="57_glycoside_trans_central"/>
</dbReference>
<dbReference type="Gene3D" id="1.20.1430.10">
    <property type="entry name" value="Families 57/38 glycoside transferase, middle domain"/>
    <property type="match status" value="1"/>
</dbReference>
<dbReference type="Gene3D" id="3.20.110.10">
    <property type="entry name" value="Glycoside hydrolase 38, N terminal domain"/>
    <property type="match status" value="1"/>
</dbReference>
<evidence type="ECO:0000256" key="3">
    <source>
        <dbReference type="PIRSR" id="PIRSR640042-1"/>
    </source>
</evidence>
<dbReference type="InterPro" id="IPR004300">
    <property type="entry name" value="Glyco_hydro_57_N"/>
</dbReference>
<dbReference type="GO" id="GO:0003844">
    <property type="term" value="F:1,4-alpha-glucan branching enzyme activity"/>
    <property type="evidence" value="ECO:0007669"/>
    <property type="project" value="InterPro"/>
</dbReference>
<name>B1WYT5_CROS5</name>
<dbReference type="SUPFAM" id="SSF88688">
    <property type="entry name" value="Families 57/38 glycoside transferase middle domain"/>
    <property type="match status" value="1"/>
</dbReference>
<evidence type="ECO:0000313" key="9">
    <source>
        <dbReference type="Proteomes" id="UP000001203"/>
    </source>
</evidence>
<dbReference type="InterPro" id="IPR040042">
    <property type="entry name" value="Branching_enz_MT3115-like"/>
</dbReference>
<evidence type="ECO:0000256" key="4">
    <source>
        <dbReference type="PIRSR" id="PIRSR640042-2"/>
    </source>
</evidence>
<keyword evidence="9" id="KW-1185">Reference proteome</keyword>
<dbReference type="CAZy" id="GH57">
    <property type="family name" value="Glycoside Hydrolase Family 57"/>
</dbReference>
<feature type="active site" description="Proton donor" evidence="3">
    <location>
        <position position="357"/>
    </location>
</feature>
<keyword evidence="2 5" id="KW-0119">Carbohydrate metabolism</keyword>
<keyword evidence="8" id="KW-0378">Hydrolase</keyword>
<dbReference type="InterPro" id="IPR011330">
    <property type="entry name" value="Glyco_hydro/deAcase_b/a-brl"/>
</dbReference>
<protein>
    <submittedName>
        <fullName evidence="8">Glycoside hydrolase, family 57</fullName>
    </submittedName>
</protein>
<sequence>MKTIMALGYVALVLHAHLPFVRHPERDYVLEEEWLYEAITETYIPLLRVFEGLQRDGIDFKITMSLTPPLVSMLRDPLLQERYHEHLGKLEELTLKEIENNQHNGHVRYLAEFYYQEFTQIRQTWAKYNGDLIVGFQQFLESNNLEIMTSGATHGYLPLMKMYPQAVWSQIKVACDHYNETFGRPPKGIWLPECAYYEGLEKMLAKAGLRYFIIDGHGILYAHPRPRYGTYAPVFTETGVAAFGRDHESSSQVWSSKMGYPGDPEYREFYKDLGWEADYDYIKPYIMPNGQRKNTGIKYHKITNTQGNMGNKEFYDPYWAREKAAEHAGNFMYNREQQISHLANMMQRPPVVVAPYDAELFGHWWYEGPWFLDYLFRKTWYDQSTFDMVHLADYLRHNPTQQLCRLSQSSWGYKGFHEFWLNDSNTWIYPHLHAATERMIDLSNLEPADELEERALNQAARELLLAQSSDWAFIMRTGTMVPYAVERTKTHLLRFNQIYDDFQLGTINANFLDSIEAIDNIFPNIDYRVYRFSGNREQGTGNRK</sequence>